<protein>
    <recommendedName>
        <fullName evidence="11">Phosphatidylglycerol lysyltransferase C-terminal domain-containing protein</fullName>
    </recommendedName>
</protein>
<dbReference type="InterPro" id="IPR051211">
    <property type="entry name" value="PG_lysyltransferase"/>
</dbReference>
<evidence type="ECO:0000256" key="1">
    <source>
        <dbReference type="ARBA" id="ARBA00004651"/>
    </source>
</evidence>
<dbReference type="AlphaFoldDB" id="I4GA19"/>
<comment type="caution">
    <text evidence="9">The sequence shown here is derived from an EMBL/GenBank/DDBJ whole genome shotgun (WGS) entry which is preliminary data.</text>
</comment>
<dbReference type="GO" id="GO:0005886">
    <property type="term" value="C:plasma membrane"/>
    <property type="evidence" value="ECO:0007669"/>
    <property type="project" value="UniProtKB-SubCell"/>
</dbReference>
<dbReference type="GO" id="GO:0016755">
    <property type="term" value="F:aminoacyltransferase activity"/>
    <property type="evidence" value="ECO:0007669"/>
    <property type="project" value="TreeGrafter"/>
</dbReference>
<dbReference type="PANTHER" id="PTHR34697">
    <property type="entry name" value="PHOSPHATIDYLGLYCEROL LYSYLTRANSFERASE"/>
    <property type="match status" value="1"/>
</dbReference>
<evidence type="ECO:0000259" key="8">
    <source>
        <dbReference type="Pfam" id="PF16995"/>
    </source>
</evidence>
<evidence type="ECO:0000313" key="10">
    <source>
        <dbReference type="Proteomes" id="UP000003480"/>
    </source>
</evidence>
<organism evidence="9 10">
    <name type="scientific">Microcystis aeruginosa PCC 9443</name>
    <dbReference type="NCBI Taxonomy" id="1160281"/>
    <lineage>
        <taxon>Bacteria</taxon>
        <taxon>Bacillati</taxon>
        <taxon>Cyanobacteriota</taxon>
        <taxon>Cyanophyceae</taxon>
        <taxon>Oscillatoriophycideae</taxon>
        <taxon>Chroococcales</taxon>
        <taxon>Microcystaceae</taxon>
        <taxon>Microcystis</taxon>
    </lineage>
</organism>
<feature type="domain" description="Phosphatidylglycerol lysyltransferase C-terminal" evidence="7">
    <location>
        <begin position="233"/>
        <end position="526"/>
    </location>
</feature>
<evidence type="ECO:0000256" key="5">
    <source>
        <dbReference type="ARBA" id="ARBA00023136"/>
    </source>
</evidence>
<comment type="subcellular location">
    <subcellularLocation>
        <location evidence="1">Cell membrane</location>
        <topology evidence="1">Multi-pass membrane protein</topology>
    </subcellularLocation>
</comment>
<keyword evidence="2" id="KW-1003">Cell membrane</keyword>
<name>I4GA19_MICAE</name>
<feature type="transmembrane region" description="Helical" evidence="6">
    <location>
        <begin position="78"/>
        <end position="97"/>
    </location>
</feature>
<keyword evidence="3 6" id="KW-0812">Transmembrane</keyword>
<evidence type="ECO:0000256" key="3">
    <source>
        <dbReference type="ARBA" id="ARBA00022692"/>
    </source>
</evidence>
<dbReference type="EMBL" id="CAIJ01000553">
    <property type="protein sequence ID" value="CCI04780.1"/>
    <property type="molecule type" value="Genomic_DNA"/>
</dbReference>
<feature type="domain" description="Lysyl-tRNA synthetase N-terminal transmembrane region" evidence="8">
    <location>
        <begin position="14"/>
        <end position="146"/>
    </location>
</feature>
<dbReference type="SUPFAM" id="SSF55729">
    <property type="entry name" value="Acyl-CoA N-acyltransferases (Nat)"/>
    <property type="match status" value="1"/>
</dbReference>
<keyword evidence="5 6" id="KW-0472">Membrane</keyword>
<keyword evidence="4 6" id="KW-1133">Transmembrane helix</keyword>
<dbReference type="Pfam" id="PF16995">
    <property type="entry name" value="tRNA-synt_2_TM"/>
    <property type="match status" value="1"/>
</dbReference>
<dbReference type="RefSeq" id="WP_002771793.1">
    <property type="nucleotide sequence ID" value="NZ_HE973013.1"/>
</dbReference>
<dbReference type="Pfam" id="PF09924">
    <property type="entry name" value="LPG_synthase_C"/>
    <property type="match status" value="1"/>
</dbReference>
<evidence type="ECO:0008006" key="11">
    <source>
        <dbReference type="Google" id="ProtNLM"/>
    </source>
</evidence>
<feature type="transmembrane region" description="Helical" evidence="6">
    <location>
        <begin position="191"/>
        <end position="212"/>
    </location>
</feature>
<evidence type="ECO:0000313" key="9">
    <source>
        <dbReference type="EMBL" id="CCI04780.1"/>
    </source>
</evidence>
<proteinExistence type="predicted"/>
<evidence type="ECO:0000256" key="4">
    <source>
        <dbReference type="ARBA" id="ARBA00022989"/>
    </source>
</evidence>
<feature type="transmembrane region" description="Helical" evidence="6">
    <location>
        <begin position="50"/>
        <end position="71"/>
    </location>
</feature>
<gene>
    <name evidence="9" type="ORF">MICAC_5970025</name>
</gene>
<reference evidence="9 10" key="1">
    <citation type="submission" date="2012-04" db="EMBL/GenBank/DDBJ databases">
        <authorList>
            <person name="Genoscope - CEA"/>
        </authorList>
    </citation>
    <scope>NUCLEOTIDE SEQUENCE [LARGE SCALE GENOMIC DNA]</scope>
    <source>
        <strain evidence="9 10">9443</strain>
    </source>
</reference>
<dbReference type="Proteomes" id="UP000003480">
    <property type="component" value="Unassembled WGS sequence"/>
</dbReference>
<evidence type="ECO:0000256" key="6">
    <source>
        <dbReference type="SAM" id="Phobius"/>
    </source>
</evidence>
<evidence type="ECO:0000259" key="7">
    <source>
        <dbReference type="Pfam" id="PF09924"/>
    </source>
</evidence>
<dbReference type="PANTHER" id="PTHR34697:SF2">
    <property type="entry name" value="PHOSPHATIDYLGLYCEROL LYSYLTRANSFERASE"/>
    <property type="match status" value="1"/>
</dbReference>
<dbReference type="HOGENOM" id="CLU_008255_7_2_3"/>
<feature type="transmembrane region" description="Helical" evidence="6">
    <location>
        <begin position="9"/>
        <end position="30"/>
    </location>
</feature>
<dbReference type="GO" id="GO:0055091">
    <property type="term" value="P:phospholipid homeostasis"/>
    <property type="evidence" value="ECO:0007669"/>
    <property type="project" value="TreeGrafter"/>
</dbReference>
<accession>I4GA19</accession>
<evidence type="ECO:0000256" key="2">
    <source>
        <dbReference type="ARBA" id="ARBA00022475"/>
    </source>
</evidence>
<dbReference type="InterPro" id="IPR031553">
    <property type="entry name" value="tRNA-synt_2_TM"/>
</dbReference>
<dbReference type="InterPro" id="IPR016181">
    <property type="entry name" value="Acyl_CoA_acyltransferase"/>
</dbReference>
<sequence length="556" mass="63119">MLSKKTQIGIWVTALLTGIVGIVNLLSAVTPSFKDRIQWIDFLFPITIRHYGHIFAALSGFFLLTLAMNLLRRKRFAWSLAVLLTVISIAANLVKGLDLEESLLSAILLTQLIVLRKAFTARSDQPSIAQGSRILIGALLFTLAYGTAGFYLLDSHYHINYSFAEAIKQTLAMFFTEDNAGLTPKTSFGRFFANSIYTIATITFLYGIFTLFRPVILRGSPSTEREKNHAKDIVEKYGRSSLARFTLFEDKSYFFSPSNQTMIAYVTKGRAAIVLGDPIGPPQEIEESLVAFCHFCQENDWNAAFYQVKPDNLPIYRKLGFQSVKIGEEAIIDLKEFNLQGKSHKNLRNVLNRFSKQGYRVKFYDPPIADSLLPPLKSVSDEWLKTVQGSEKKFSLGWFNNEYLQDCQIAMVETSKGEIIAFANVVPEYQINEITIDLMRFKNNLETGTMDFLILSMLNYFQDKGYDSFNFGLSALSGVGENPHANRLEKVLAYLYKHLNQFYNFQGLHSYKAKFHPRWESRYLIYPGNQSLPDVIVALIRADSGDRILDYFKPGS</sequence>
<feature type="transmembrane region" description="Helical" evidence="6">
    <location>
        <begin position="131"/>
        <end position="153"/>
    </location>
</feature>
<dbReference type="InterPro" id="IPR024320">
    <property type="entry name" value="LPG_synthase_C"/>
</dbReference>